<evidence type="ECO:0000313" key="2">
    <source>
        <dbReference type="EMBL" id="OJJ33812.1"/>
    </source>
</evidence>
<dbReference type="RefSeq" id="XP_040687488.1">
    <property type="nucleotide sequence ID" value="XM_040835620.1"/>
</dbReference>
<protein>
    <submittedName>
        <fullName evidence="2">Uncharacterized protein</fullName>
    </submittedName>
</protein>
<dbReference type="AlphaFoldDB" id="A0A1L9RFV9"/>
<dbReference type="EMBL" id="KV878213">
    <property type="protein sequence ID" value="OJJ33812.1"/>
    <property type="molecule type" value="Genomic_DNA"/>
</dbReference>
<reference evidence="3" key="1">
    <citation type="journal article" date="2017" name="Genome Biol.">
        <title>Comparative genomics reveals high biological diversity and specific adaptations in the industrially and medically important fungal genus Aspergillus.</title>
        <authorList>
            <person name="de Vries R.P."/>
            <person name="Riley R."/>
            <person name="Wiebenga A."/>
            <person name="Aguilar-Osorio G."/>
            <person name="Amillis S."/>
            <person name="Uchima C.A."/>
            <person name="Anderluh G."/>
            <person name="Asadollahi M."/>
            <person name="Askin M."/>
            <person name="Barry K."/>
            <person name="Battaglia E."/>
            <person name="Bayram O."/>
            <person name="Benocci T."/>
            <person name="Braus-Stromeyer S.A."/>
            <person name="Caldana C."/>
            <person name="Canovas D."/>
            <person name="Cerqueira G.C."/>
            <person name="Chen F."/>
            <person name="Chen W."/>
            <person name="Choi C."/>
            <person name="Clum A."/>
            <person name="Dos Santos R.A."/>
            <person name="Damasio A.R."/>
            <person name="Diallinas G."/>
            <person name="Emri T."/>
            <person name="Fekete E."/>
            <person name="Flipphi M."/>
            <person name="Freyberg S."/>
            <person name="Gallo A."/>
            <person name="Gournas C."/>
            <person name="Habgood R."/>
            <person name="Hainaut M."/>
            <person name="Harispe M.L."/>
            <person name="Henrissat B."/>
            <person name="Hilden K.S."/>
            <person name="Hope R."/>
            <person name="Hossain A."/>
            <person name="Karabika E."/>
            <person name="Karaffa L."/>
            <person name="Karanyi Z."/>
            <person name="Krasevec N."/>
            <person name="Kuo A."/>
            <person name="Kusch H."/>
            <person name="LaButti K."/>
            <person name="Lagendijk E.L."/>
            <person name="Lapidus A."/>
            <person name="Levasseur A."/>
            <person name="Lindquist E."/>
            <person name="Lipzen A."/>
            <person name="Logrieco A.F."/>
            <person name="MacCabe A."/>
            <person name="Maekelae M.R."/>
            <person name="Malavazi I."/>
            <person name="Melin P."/>
            <person name="Meyer V."/>
            <person name="Mielnichuk N."/>
            <person name="Miskei M."/>
            <person name="Molnar A.P."/>
            <person name="Mule G."/>
            <person name="Ngan C.Y."/>
            <person name="Orejas M."/>
            <person name="Orosz E."/>
            <person name="Ouedraogo J.P."/>
            <person name="Overkamp K.M."/>
            <person name="Park H.-S."/>
            <person name="Perrone G."/>
            <person name="Piumi F."/>
            <person name="Punt P.J."/>
            <person name="Ram A.F."/>
            <person name="Ramon A."/>
            <person name="Rauscher S."/>
            <person name="Record E."/>
            <person name="Riano-Pachon D.M."/>
            <person name="Robert V."/>
            <person name="Roehrig J."/>
            <person name="Ruller R."/>
            <person name="Salamov A."/>
            <person name="Salih N.S."/>
            <person name="Samson R.A."/>
            <person name="Sandor E."/>
            <person name="Sanguinetti M."/>
            <person name="Schuetze T."/>
            <person name="Sepcic K."/>
            <person name="Shelest E."/>
            <person name="Sherlock G."/>
            <person name="Sophianopoulou V."/>
            <person name="Squina F.M."/>
            <person name="Sun H."/>
            <person name="Susca A."/>
            <person name="Todd R.B."/>
            <person name="Tsang A."/>
            <person name="Unkles S.E."/>
            <person name="van de Wiele N."/>
            <person name="van Rossen-Uffink D."/>
            <person name="Oliveira J.V."/>
            <person name="Vesth T.C."/>
            <person name="Visser J."/>
            <person name="Yu J.-H."/>
            <person name="Zhou M."/>
            <person name="Andersen M.R."/>
            <person name="Archer D.B."/>
            <person name="Baker S.E."/>
            <person name="Benoit I."/>
            <person name="Brakhage A.A."/>
            <person name="Braus G.H."/>
            <person name="Fischer R."/>
            <person name="Frisvad J.C."/>
            <person name="Goldman G.H."/>
            <person name="Houbraken J."/>
            <person name="Oakley B."/>
            <person name="Pocsi I."/>
            <person name="Scazzocchio C."/>
            <person name="Seiboth B."/>
            <person name="vanKuyk P.A."/>
            <person name="Wortman J."/>
            <person name="Dyer P.S."/>
            <person name="Grigoriev I.V."/>
        </authorList>
    </citation>
    <scope>NUCLEOTIDE SEQUENCE [LARGE SCALE GENOMIC DNA]</scope>
    <source>
        <strain evidence="3">DTO 134E9</strain>
    </source>
</reference>
<proteinExistence type="predicted"/>
<keyword evidence="1" id="KW-0812">Transmembrane</keyword>
<organism evidence="2 3">
    <name type="scientific">Aspergillus wentii DTO 134E9</name>
    <dbReference type="NCBI Taxonomy" id="1073089"/>
    <lineage>
        <taxon>Eukaryota</taxon>
        <taxon>Fungi</taxon>
        <taxon>Dikarya</taxon>
        <taxon>Ascomycota</taxon>
        <taxon>Pezizomycotina</taxon>
        <taxon>Eurotiomycetes</taxon>
        <taxon>Eurotiomycetidae</taxon>
        <taxon>Eurotiales</taxon>
        <taxon>Aspergillaceae</taxon>
        <taxon>Aspergillus</taxon>
        <taxon>Aspergillus subgen. Cremei</taxon>
    </lineage>
</organism>
<evidence type="ECO:0000256" key="1">
    <source>
        <dbReference type="SAM" id="Phobius"/>
    </source>
</evidence>
<evidence type="ECO:0000313" key="3">
    <source>
        <dbReference type="Proteomes" id="UP000184383"/>
    </source>
</evidence>
<keyword evidence="1" id="KW-0472">Membrane</keyword>
<dbReference type="Proteomes" id="UP000184383">
    <property type="component" value="Unassembled WGS sequence"/>
</dbReference>
<dbReference type="OrthoDB" id="3945378at2759"/>
<feature type="transmembrane region" description="Helical" evidence="1">
    <location>
        <begin position="74"/>
        <end position="92"/>
    </location>
</feature>
<keyword evidence="1" id="KW-1133">Transmembrane helix</keyword>
<dbReference type="STRING" id="1073089.A0A1L9RFV9"/>
<dbReference type="GeneID" id="63751468"/>
<feature type="transmembrane region" description="Helical" evidence="1">
    <location>
        <begin position="46"/>
        <end position="68"/>
    </location>
</feature>
<accession>A0A1L9RFV9</accession>
<sequence length="256" mass="28737">MFTAQISGLSSAILPIPDSIGQGVVLFVLATGIVLFRLIEHREIEAVEVFIMLSLLVAHHGACRVPFWKQPMTIFVYLGELICLLALSAWFWFRGMDMLPRSCVDDYAFFFAKVSIWHWFRKLNQAFIVITIVGAAPGIIYYMSWLFTLTVLRIIYGQQVDEDHEMATGSLEFVINAGVIAYVELAIKWNHISGVYDLSSPGQYMPFFIALAQLFTTLYQLGKHGLIQEYAGDGGDFECPHKTATATDVELAPTTH</sequence>
<name>A0A1L9RFV9_ASPWE</name>
<keyword evidence="3" id="KW-1185">Reference proteome</keyword>
<feature type="transmembrane region" description="Helical" evidence="1">
    <location>
        <begin position="126"/>
        <end position="152"/>
    </location>
</feature>
<dbReference type="VEuPathDB" id="FungiDB:ASPWEDRAFT_41688"/>
<feature type="transmembrane region" description="Helical" evidence="1">
    <location>
        <begin position="20"/>
        <end position="39"/>
    </location>
</feature>
<gene>
    <name evidence="2" type="ORF">ASPWEDRAFT_41688</name>
</gene>